<dbReference type="EMBL" id="WODA01000023">
    <property type="protein sequence ID" value="MUN07817.1"/>
    <property type="molecule type" value="Genomic_DNA"/>
</dbReference>
<reference evidence="3 4" key="1">
    <citation type="submission" date="2019-11" db="EMBL/GenBank/DDBJ databases">
        <title>Agromyces kandeliae sp. nov., isolated from mangrove soil.</title>
        <authorList>
            <person name="Wang R."/>
        </authorList>
    </citation>
    <scope>NUCLEOTIDE SEQUENCE [LARGE SCALE GENOMIC DNA]</scope>
    <source>
        <strain evidence="3 4">JCM 11431</strain>
    </source>
</reference>
<accession>A0A7C9LYW7</accession>
<evidence type="ECO:0000256" key="1">
    <source>
        <dbReference type="SAM" id="MobiDB-lite"/>
    </source>
</evidence>
<keyword evidence="2" id="KW-0812">Transmembrane</keyword>
<feature type="transmembrane region" description="Helical" evidence="2">
    <location>
        <begin position="62"/>
        <end position="81"/>
    </location>
</feature>
<sequence>MDLALLAGTTSTVLFASASLPMLAKAIRTHDVRSYSLVALIVSNTANAIHTIYVASLPAGPIWVLHGFYLVTEALMIVFYLRQARSASVHRRSRADRPGSHRGGRAANPDPACV</sequence>
<name>A0A7C9LYW7_9MICO</name>
<dbReference type="RefSeq" id="WP_155842679.1">
    <property type="nucleotide sequence ID" value="NZ_BAAAIA010000001.1"/>
</dbReference>
<dbReference type="Proteomes" id="UP000480122">
    <property type="component" value="Unassembled WGS sequence"/>
</dbReference>
<dbReference type="AlphaFoldDB" id="A0A7C9LYW7"/>
<protein>
    <recommendedName>
        <fullName evidence="5">PQ-loop repeat-containing protein</fullName>
    </recommendedName>
</protein>
<evidence type="ECO:0000256" key="2">
    <source>
        <dbReference type="SAM" id="Phobius"/>
    </source>
</evidence>
<evidence type="ECO:0000313" key="3">
    <source>
        <dbReference type="EMBL" id="MUN07817.1"/>
    </source>
</evidence>
<dbReference type="Gene3D" id="1.20.1280.290">
    <property type="match status" value="1"/>
</dbReference>
<keyword evidence="2" id="KW-1133">Transmembrane helix</keyword>
<feature type="compositionally biased region" description="Basic residues" evidence="1">
    <location>
        <begin position="88"/>
        <end position="104"/>
    </location>
</feature>
<keyword evidence="2" id="KW-0472">Membrane</keyword>
<feature type="region of interest" description="Disordered" evidence="1">
    <location>
        <begin position="85"/>
        <end position="114"/>
    </location>
</feature>
<keyword evidence="4" id="KW-1185">Reference proteome</keyword>
<evidence type="ECO:0000313" key="4">
    <source>
        <dbReference type="Proteomes" id="UP000480122"/>
    </source>
</evidence>
<gene>
    <name evidence="3" type="ORF">GLX25_11920</name>
</gene>
<evidence type="ECO:0008006" key="5">
    <source>
        <dbReference type="Google" id="ProtNLM"/>
    </source>
</evidence>
<proteinExistence type="predicted"/>
<comment type="caution">
    <text evidence="3">The sequence shown here is derived from an EMBL/GenBank/DDBJ whole genome shotgun (WGS) entry which is preliminary data.</text>
</comment>
<organism evidence="3 4">
    <name type="scientific">Agromyces luteolus</name>
    <dbReference type="NCBI Taxonomy" id="88373"/>
    <lineage>
        <taxon>Bacteria</taxon>
        <taxon>Bacillati</taxon>
        <taxon>Actinomycetota</taxon>
        <taxon>Actinomycetes</taxon>
        <taxon>Micrococcales</taxon>
        <taxon>Microbacteriaceae</taxon>
        <taxon>Agromyces</taxon>
    </lineage>
</organism>
<dbReference type="OrthoDB" id="4569898at2"/>